<dbReference type="InterPro" id="IPR027266">
    <property type="entry name" value="TrmE/GcvT-like"/>
</dbReference>
<organism evidence="2 3">
    <name type="scientific">Rothia santali</name>
    <dbReference type="NCBI Taxonomy" id="2949643"/>
    <lineage>
        <taxon>Bacteria</taxon>
        <taxon>Bacillati</taxon>
        <taxon>Actinomycetota</taxon>
        <taxon>Actinomycetes</taxon>
        <taxon>Micrococcales</taxon>
        <taxon>Micrococcaceae</taxon>
        <taxon>Rothia</taxon>
    </lineage>
</organism>
<dbReference type="Gene3D" id="3.30.1360.120">
    <property type="entry name" value="Probable tRNA modification gtpase trme, domain 1"/>
    <property type="match status" value="1"/>
</dbReference>
<dbReference type="EMBL" id="JANAFB010000002">
    <property type="protein sequence ID" value="MCP3424760.1"/>
    <property type="molecule type" value="Genomic_DNA"/>
</dbReference>
<keyword evidence="3" id="KW-1185">Reference proteome</keyword>
<dbReference type="SUPFAM" id="SSF103025">
    <property type="entry name" value="Folate-binding domain"/>
    <property type="match status" value="1"/>
</dbReference>
<proteinExistence type="predicted"/>
<dbReference type="SUPFAM" id="SSF101790">
    <property type="entry name" value="Aminomethyltransferase beta-barrel domain"/>
    <property type="match status" value="1"/>
</dbReference>
<evidence type="ECO:0000256" key="1">
    <source>
        <dbReference type="ARBA" id="ARBA00022946"/>
    </source>
</evidence>
<dbReference type="AlphaFoldDB" id="A0A9X2HAV8"/>
<dbReference type="InterPro" id="IPR045179">
    <property type="entry name" value="YgfZ/GcvT"/>
</dbReference>
<dbReference type="PANTHER" id="PTHR22602">
    <property type="entry name" value="TRANSFERASE CAF17, MITOCHONDRIAL-RELATED"/>
    <property type="match status" value="1"/>
</dbReference>
<gene>
    <name evidence="2" type="ORF">NBM05_01620</name>
</gene>
<evidence type="ECO:0000313" key="2">
    <source>
        <dbReference type="EMBL" id="MCP3424760.1"/>
    </source>
</evidence>
<comment type="caution">
    <text evidence="2">The sequence shown here is derived from an EMBL/GenBank/DDBJ whole genome shotgun (WGS) entry which is preliminary data.</text>
</comment>
<dbReference type="GO" id="GO:0016226">
    <property type="term" value="P:iron-sulfur cluster assembly"/>
    <property type="evidence" value="ECO:0007669"/>
    <property type="project" value="TreeGrafter"/>
</dbReference>
<dbReference type="PANTHER" id="PTHR22602:SF0">
    <property type="entry name" value="TRANSFERASE CAF17, MITOCHONDRIAL-RELATED"/>
    <property type="match status" value="1"/>
</dbReference>
<dbReference type="RefSeq" id="WP_254164615.1">
    <property type="nucleotide sequence ID" value="NZ_JANAFB010000002.1"/>
</dbReference>
<dbReference type="InterPro" id="IPR017703">
    <property type="entry name" value="YgfZ/GCV_T_CS"/>
</dbReference>
<protein>
    <submittedName>
        <fullName evidence="2">Folate-binding protein</fullName>
    </submittedName>
</protein>
<keyword evidence="1" id="KW-0809">Transit peptide</keyword>
<sequence length="379" mass="40292">MSRRSPLLGLHGAVEAAAPDAGVAAHYGDPVKEQRALARDDGGAPAAVDLSHREIVTIAGEDRASWLTTLSSQVITGLPAGASAETTLLTVQGRIDYAPHVIVGEDRLWLIVEAGQAEPLAAFLDSMRFMLRVEVANVSDEFAVIGSGRDLAEALGPDLACPVWRDPWPGVVEGGIAYSGPDHPGEGHAWFEAVVPRDRLPGLGLRWSGVWAAEALRIEAWRPRVATEVDERTIPHELDLLRTAVHLAKGCYKGQETVARVHNLGHPPRRLVFLDLDGSEHTIPARGSAVRLGERTVGRVTSVAQHHEAGPIALAVVKRSVDPGAQLTVLDDGGDSAQAETRDAEGAPAAIEYAAAQTVIVEPDAGQAAGRRNRADFLR</sequence>
<reference evidence="2" key="1">
    <citation type="submission" date="2022-06" db="EMBL/GenBank/DDBJ databases">
        <title>Rothia sp. isolated from sandalwood seedling.</title>
        <authorList>
            <person name="Tuikhar N."/>
            <person name="Kirdat K."/>
            <person name="Thorat V."/>
            <person name="Swetha P."/>
            <person name="Padma S."/>
            <person name="Sundararaj R."/>
            <person name="Yadav A."/>
        </authorList>
    </citation>
    <scope>NUCLEOTIDE SEQUENCE</scope>
    <source>
        <strain evidence="2">AR01</strain>
    </source>
</reference>
<dbReference type="InterPro" id="IPR029043">
    <property type="entry name" value="GcvT/YgfZ_C"/>
</dbReference>
<evidence type="ECO:0000313" key="3">
    <source>
        <dbReference type="Proteomes" id="UP001139502"/>
    </source>
</evidence>
<name>A0A9X2HAV8_9MICC</name>
<accession>A0A9X2HAV8</accession>
<dbReference type="NCBIfam" id="TIGR03317">
    <property type="entry name" value="ygfZ_signature"/>
    <property type="match status" value="1"/>
</dbReference>
<dbReference type="Proteomes" id="UP001139502">
    <property type="component" value="Unassembled WGS sequence"/>
</dbReference>